<dbReference type="AlphaFoldDB" id="X0ZF88"/>
<sequence length="106" mass="11926">MLAKGMARGHKEFYKNALKAINPKKDDKYLEIGFGSGVFINKYMSQVSRIAGIDHSEDMVKLASDINRKLVESGKAEFRQGYASSLPWADNEFTVVAAIEVFFFLK</sequence>
<accession>X0ZF88</accession>
<evidence type="ECO:0000313" key="2">
    <source>
        <dbReference type="EMBL" id="GAG56867.1"/>
    </source>
</evidence>
<dbReference type="InterPro" id="IPR029063">
    <property type="entry name" value="SAM-dependent_MTases_sf"/>
</dbReference>
<dbReference type="Pfam" id="PF08241">
    <property type="entry name" value="Methyltransf_11"/>
    <property type="match status" value="1"/>
</dbReference>
<proteinExistence type="predicted"/>
<name>X0ZF88_9ZZZZ</name>
<feature type="domain" description="Methyltransferase type 11" evidence="1">
    <location>
        <begin position="30"/>
        <end position="105"/>
    </location>
</feature>
<evidence type="ECO:0000259" key="1">
    <source>
        <dbReference type="Pfam" id="PF08241"/>
    </source>
</evidence>
<reference evidence="2" key="1">
    <citation type="journal article" date="2014" name="Front. Microbiol.">
        <title>High frequency of phylogenetically diverse reductive dehalogenase-homologous genes in deep subseafloor sedimentary metagenomes.</title>
        <authorList>
            <person name="Kawai M."/>
            <person name="Futagami T."/>
            <person name="Toyoda A."/>
            <person name="Takaki Y."/>
            <person name="Nishi S."/>
            <person name="Hori S."/>
            <person name="Arai W."/>
            <person name="Tsubouchi T."/>
            <person name="Morono Y."/>
            <person name="Uchiyama I."/>
            <person name="Ito T."/>
            <person name="Fujiyama A."/>
            <person name="Inagaki F."/>
            <person name="Takami H."/>
        </authorList>
    </citation>
    <scope>NUCLEOTIDE SEQUENCE</scope>
    <source>
        <strain evidence="2">Expedition CK06-06</strain>
    </source>
</reference>
<dbReference type="InterPro" id="IPR013216">
    <property type="entry name" value="Methyltransf_11"/>
</dbReference>
<gene>
    <name evidence="2" type="ORF">S01H4_16778</name>
</gene>
<dbReference type="GO" id="GO:0008757">
    <property type="term" value="F:S-adenosylmethionine-dependent methyltransferase activity"/>
    <property type="evidence" value="ECO:0007669"/>
    <property type="project" value="InterPro"/>
</dbReference>
<dbReference type="EMBL" id="BART01007368">
    <property type="protein sequence ID" value="GAG56867.1"/>
    <property type="molecule type" value="Genomic_DNA"/>
</dbReference>
<dbReference type="SUPFAM" id="SSF53335">
    <property type="entry name" value="S-adenosyl-L-methionine-dependent methyltransferases"/>
    <property type="match status" value="1"/>
</dbReference>
<organism evidence="2">
    <name type="scientific">marine sediment metagenome</name>
    <dbReference type="NCBI Taxonomy" id="412755"/>
    <lineage>
        <taxon>unclassified sequences</taxon>
        <taxon>metagenomes</taxon>
        <taxon>ecological metagenomes</taxon>
    </lineage>
</organism>
<dbReference type="Gene3D" id="3.40.50.150">
    <property type="entry name" value="Vaccinia Virus protein VP39"/>
    <property type="match status" value="1"/>
</dbReference>
<protein>
    <recommendedName>
        <fullName evidence="1">Methyltransferase type 11 domain-containing protein</fullName>
    </recommendedName>
</protein>
<comment type="caution">
    <text evidence="2">The sequence shown here is derived from an EMBL/GenBank/DDBJ whole genome shotgun (WGS) entry which is preliminary data.</text>
</comment>